<evidence type="ECO:0000313" key="1">
    <source>
        <dbReference type="EMBL" id="EFX89175.1"/>
    </source>
</evidence>
<dbReference type="KEGG" id="dpx:DAPPUDRAFT_233548"/>
<organism evidence="1 2">
    <name type="scientific">Daphnia pulex</name>
    <name type="common">Water flea</name>
    <dbReference type="NCBI Taxonomy" id="6669"/>
    <lineage>
        <taxon>Eukaryota</taxon>
        <taxon>Metazoa</taxon>
        <taxon>Ecdysozoa</taxon>
        <taxon>Arthropoda</taxon>
        <taxon>Crustacea</taxon>
        <taxon>Branchiopoda</taxon>
        <taxon>Diplostraca</taxon>
        <taxon>Cladocera</taxon>
        <taxon>Anomopoda</taxon>
        <taxon>Daphniidae</taxon>
        <taxon>Daphnia</taxon>
    </lineage>
</organism>
<dbReference type="HOGENOM" id="CLU_2869838_0_0_1"/>
<protein>
    <submittedName>
        <fullName evidence="1">Uncharacterized protein</fullName>
    </submittedName>
</protein>
<reference evidence="1 2" key="1">
    <citation type="journal article" date="2011" name="Science">
        <title>The ecoresponsive genome of Daphnia pulex.</title>
        <authorList>
            <person name="Colbourne J.K."/>
            <person name="Pfrender M.E."/>
            <person name="Gilbert D."/>
            <person name="Thomas W.K."/>
            <person name="Tucker A."/>
            <person name="Oakley T.H."/>
            <person name="Tokishita S."/>
            <person name="Aerts A."/>
            <person name="Arnold G.J."/>
            <person name="Basu M.K."/>
            <person name="Bauer D.J."/>
            <person name="Caceres C.E."/>
            <person name="Carmel L."/>
            <person name="Casola C."/>
            <person name="Choi J.H."/>
            <person name="Detter J.C."/>
            <person name="Dong Q."/>
            <person name="Dusheyko S."/>
            <person name="Eads B.D."/>
            <person name="Frohlich T."/>
            <person name="Geiler-Samerotte K.A."/>
            <person name="Gerlach D."/>
            <person name="Hatcher P."/>
            <person name="Jogdeo S."/>
            <person name="Krijgsveld J."/>
            <person name="Kriventseva E.V."/>
            <person name="Kultz D."/>
            <person name="Laforsch C."/>
            <person name="Lindquist E."/>
            <person name="Lopez J."/>
            <person name="Manak J.R."/>
            <person name="Muller J."/>
            <person name="Pangilinan J."/>
            <person name="Patwardhan R.P."/>
            <person name="Pitluck S."/>
            <person name="Pritham E.J."/>
            <person name="Rechtsteiner A."/>
            <person name="Rho M."/>
            <person name="Rogozin I.B."/>
            <person name="Sakarya O."/>
            <person name="Salamov A."/>
            <person name="Schaack S."/>
            <person name="Shapiro H."/>
            <person name="Shiga Y."/>
            <person name="Skalitzky C."/>
            <person name="Smith Z."/>
            <person name="Souvorov A."/>
            <person name="Sung W."/>
            <person name="Tang Z."/>
            <person name="Tsuchiya D."/>
            <person name="Tu H."/>
            <person name="Vos H."/>
            <person name="Wang M."/>
            <person name="Wolf Y.I."/>
            <person name="Yamagata H."/>
            <person name="Yamada T."/>
            <person name="Ye Y."/>
            <person name="Shaw J.R."/>
            <person name="Andrews J."/>
            <person name="Crease T.J."/>
            <person name="Tang H."/>
            <person name="Lucas S.M."/>
            <person name="Robertson H.M."/>
            <person name="Bork P."/>
            <person name="Koonin E.V."/>
            <person name="Zdobnov E.M."/>
            <person name="Grigoriev I.V."/>
            <person name="Lynch M."/>
            <person name="Boore J.L."/>
        </authorList>
    </citation>
    <scope>NUCLEOTIDE SEQUENCE [LARGE SCALE GENOMIC DNA]</scope>
</reference>
<dbReference type="AlphaFoldDB" id="E9FV35"/>
<dbReference type="Proteomes" id="UP000000305">
    <property type="component" value="Unassembled WGS sequence"/>
</dbReference>
<dbReference type="InParanoid" id="E9FV35"/>
<keyword evidence="2" id="KW-1185">Reference proteome</keyword>
<accession>E9FV35</accession>
<name>E9FV35_DAPPU</name>
<evidence type="ECO:0000313" key="2">
    <source>
        <dbReference type="Proteomes" id="UP000000305"/>
    </source>
</evidence>
<dbReference type="EMBL" id="GL732525">
    <property type="protein sequence ID" value="EFX89175.1"/>
    <property type="molecule type" value="Genomic_DNA"/>
</dbReference>
<sequence length="64" mass="7176">MKHSMDMLFVSPLSLGVRFSHIHDSLRSTGSLFIKLLIEVMKGDNSLGLCQAMFRISFFGDAEI</sequence>
<proteinExistence type="predicted"/>
<gene>
    <name evidence="1" type="ORF">DAPPUDRAFT_233548</name>
</gene>